<dbReference type="EMBL" id="CP063169">
    <property type="protein sequence ID" value="QOR72402.1"/>
    <property type="molecule type" value="Genomic_DNA"/>
</dbReference>
<evidence type="ECO:0000256" key="1">
    <source>
        <dbReference type="SAM" id="Phobius"/>
    </source>
</evidence>
<accession>A0A7M1T097</accession>
<keyword evidence="3" id="KW-1185">Reference proteome</keyword>
<evidence type="ECO:0000313" key="3">
    <source>
        <dbReference type="Proteomes" id="UP000593758"/>
    </source>
</evidence>
<evidence type="ECO:0000313" key="2">
    <source>
        <dbReference type="EMBL" id="QOR72402.1"/>
    </source>
</evidence>
<name>A0A7M1T097_9MICO</name>
<gene>
    <name evidence="2" type="ORF">IM660_09360</name>
</gene>
<keyword evidence="1" id="KW-1133">Transmembrane helix</keyword>
<organism evidence="2 3">
    <name type="scientific">Ruania alkalisoli</name>
    <dbReference type="NCBI Taxonomy" id="2779775"/>
    <lineage>
        <taxon>Bacteria</taxon>
        <taxon>Bacillati</taxon>
        <taxon>Actinomycetota</taxon>
        <taxon>Actinomycetes</taxon>
        <taxon>Micrococcales</taxon>
        <taxon>Ruaniaceae</taxon>
        <taxon>Ruania</taxon>
    </lineage>
</organism>
<dbReference type="AlphaFoldDB" id="A0A7M1T097"/>
<feature type="transmembrane region" description="Helical" evidence="1">
    <location>
        <begin position="177"/>
        <end position="197"/>
    </location>
</feature>
<proteinExistence type="predicted"/>
<feature type="transmembrane region" description="Helical" evidence="1">
    <location>
        <begin position="25"/>
        <end position="45"/>
    </location>
</feature>
<dbReference type="Proteomes" id="UP000593758">
    <property type="component" value="Chromosome"/>
</dbReference>
<protein>
    <submittedName>
        <fullName evidence="2">Uncharacterized protein</fullName>
    </submittedName>
</protein>
<keyword evidence="1" id="KW-0472">Membrane</keyword>
<sequence>MADPSAAPQPLPRGWRTRTGPRRRAYLGPFAGYVLILVAVFGWAYEVQAGRDAAAADLQRSTTEALTLNVAESGEWSVYLDTYAGVEQSDALAQALAGDGGFGVEIVPGDGAETIALQRPTGGTYRLDAETDLIGHGIADVELTPGEYRLSVATAADPPESAIAGFSAGLAPDAPPVLVLLAAIGGAAAMLVWALIIRSGRRRAARRLLRPVLGHGRSA</sequence>
<dbReference type="RefSeq" id="WP_193499040.1">
    <property type="nucleotide sequence ID" value="NZ_CP063169.1"/>
</dbReference>
<dbReference type="KEGG" id="halt:IM660_09360"/>
<keyword evidence="1" id="KW-0812">Transmembrane</keyword>
<reference evidence="2 3" key="1">
    <citation type="submission" date="2020-10" db="EMBL/GenBank/DDBJ databases">
        <title>Haloactinobacterium sp. RN3S43, a bacterium isolated from saline soil.</title>
        <authorList>
            <person name="Sun J.-Q."/>
        </authorList>
    </citation>
    <scope>NUCLEOTIDE SEQUENCE [LARGE SCALE GENOMIC DNA]</scope>
    <source>
        <strain evidence="2 3">RN3S43</strain>
    </source>
</reference>